<evidence type="ECO:0000313" key="2">
    <source>
        <dbReference type="WBParaSite" id="MBELARI_LOCUS6572"/>
    </source>
</evidence>
<protein>
    <submittedName>
        <fullName evidence="2">Uncharacterized protein</fullName>
    </submittedName>
</protein>
<proteinExistence type="predicted"/>
<dbReference type="AlphaFoldDB" id="A0AAF3FIC1"/>
<keyword evidence="1" id="KW-1185">Reference proteome</keyword>
<sequence length="66" mass="7714">MNLRRTMNGRTRNVSLQNQVILLFYTNQKGRAHSCDSHCSRIVQYAVSEICSCGHIRSRRQFRAFP</sequence>
<dbReference type="WBParaSite" id="MBELARI_LOCUS6572">
    <property type="protein sequence ID" value="MBELARI_LOCUS6572"/>
    <property type="gene ID" value="MBELARI_LOCUS6572"/>
</dbReference>
<reference evidence="2" key="1">
    <citation type="submission" date="2024-02" db="UniProtKB">
        <authorList>
            <consortium name="WormBaseParasite"/>
        </authorList>
    </citation>
    <scope>IDENTIFICATION</scope>
</reference>
<evidence type="ECO:0000313" key="1">
    <source>
        <dbReference type="Proteomes" id="UP000887575"/>
    </source>
</evidence>
<name>A0AAF3FIC1_9BILA</name>
<accession>A0AAF3FIC1</accession>
<organism evidence="1 2">
    <name type="scientific">Mesorhabditis belari</name>
    <dbReference type="NCBI Taxonomy" id="2138241"/>
    <lineage>
        <taxon>Eukaryota</taxon>
        <taxon>Metazoa</taxon>
        <taxon>Ecdysozoa</taxon>
        <taxon>Nematoda</taxon>
        <taxon>Chromadorea</taxon>
        <taxon>Rhabditida</taxon>
        <taxon>Rhabditina</taxon>
        <taxon>Rhabditomorpha</taxon>
        <taxon>Rhabditoidea</taxon>
        <taxon>Rhabditidae</taxon>
        <taxon>Mesorhabditinae</taxon>
        <taxon>Mesorhabditis</taxon>
    </lineage>
</organism>
<dbReference type="Proteomes" id="UP000887575">
    <property type="component" value="Unassembled WGS sequence"/>
</dbReference>